<gene>
    <name evidence="2" type="ORF">SAMN05421688_1510</name>
</gene>
<sequence>MTRAEETSTARSASPTLTIDWEAYAALLEEGEHSEAEARELIETLWSIVVAFVDLGFGIHPVQQACGEGSENAESLTPDVLSSFLNSAKQEQQETAATEEDHPRDAGERSPS</sequence>
<evidence type="ECO:0000313" key="2">
    <source>
        <dbReference type="EMBL" id="SFA89004.1"/>
    </source>
</evidence>
<feature type="region of interest" description="Disordered" evidence="1">
    <location>
        <begin position="84"/>
        <end position="112"/>
    </location>
</feature>
<keyword evidence="3" id="KW-1185">Reference proteome</keyword>
<dbReference type="RefSeq" id="WP_092062554.1">
    <property type="nucleotide sequence ID" value="NZ_FOJU01000002.1"/>
</dbReference>
<feature type="compositionally biased region" description="Basic and acidic residues" evidence="1">
    <location>
        <begin position="99"/>
        <end position="112"/>
    </location>
</feature>
<reference evidence="2 3" key="1">
    <citation type="submission" date="2016-10" db="EMBL/GenBank/DDBJ databases">
        <authorList>
            <person name="de Groot N.N."/>
        </authorList>
    </citation>
    <scope>NUCLEOTIDE SEQUENCE [LARGE SCALE GENOMIC DNA]</scope>
    <source>
        <strain evidence="2 3">DSM 29316</strain>
    </source>
</reference>
<accession>A0A1I0WKC4</accession>
<proteinExistence type="predicted"/>
<organism evidence="2 3">
    <name type="scientific">Poseidonocella pacifica</name>
    <dbReference type="NCBI Taxonomy" id="871651"/>
    <lineage>
        <taxon>Bacteria</taxon>
        <taxon>Pseudomonadati</taxon>
        <taxon>Pseudomonadota</taxon>
        <taxon>Alphaproteobacteria</taxon>
        <taxon>Rhodobacterales</taxon>
        <taxon>Roseobacteraceae</taxon>
        <taxon>Poseidonocella</taxon>
    </lineage>
</organism>
<protein>
    <submittedName>
        <fullName evidence="2">Uncharacterized protein</fullName>
    </submittedName>
</protein>
<dbReference type="OrthoDB" id="7876422at2"/>
<name>A0A1I0WKC4_9RHOB</name>
<evidence type="ECO:0000313" key="3">
    <source>
        <dbReference type="Proteomes" id="UP000198796"/>
    </source>
</evidence>
<dbReference type="Proteomes" id="UP000198796">
    <property type="component" value="Unassembled WGS sequence"/>
</dbReference>
<dbReference type="EMBL" id="FOJU01000002">
    <property type="protein sequence ID" value="SFA89004.1"/>
    <property type="molecule type" value="Genomic_DNA"/>
</dbReference>
<dbReference type="AlphaFoldDB" id="A0A1I0WKC4"/>
<evidence type="ECO:0000256" key="1">
    <source>
        <dbReference type="SAM" id="MobiDB-lite"/>
    </source>
</evidence>